<evidence type="ECO:0000256" key="2">
    <source>
        <dbReference type="ARBA" id="ARBA00004496"/>
    </source>
</evidence>
<gene>
    <name evidence="6" type="ORF">Agub_g3872</name>
</gene>
<dbReference type="SUPFAM" id="SSF118359">
    <property type="entry name" value="Expressed protein At2g23090/F21P24.15"/>
    <property type="match status" value="1"/>
</dbReference>
<evidence type="ECO:0000256" key="3">
    <source>
        <dbReference type="ARBA" id="ARBA00022490"/>
    </source>
</evidence>
<proteinExistence type="predicted"/>
<feature type="compositionally biased region" description="Basic and acidic residues" evidence="5">
    <location>
        <begin position="62"/>
        <end position="77"/>
    </location>
</feature>
<dbReference type="GO" id="GO:0005634">
    <property type="term" value="C:nucleus"/>
    <property type="evidence" value="ECO:0007669"/>
    <property type="project" value="UniProtKB-SubCell"/>
</dbReference>
<sequence>MGKAKPAKHTAKEIAMKVAAATTNMGGGKTGQEDRQGGKAGHAKFQCHICKQAAPDLKSMQMHHEARHPKEPWEPEKCTDLHQTFGGTTKGVAVRGSNKKL</sequence>
<keyword evidence="3" id="KW-0963">Cytoplasm</keyword>
<dbReference type="GO" id="GO:0005737">
    <property type="term" value="C:cytoplasm"/>
    <property type="evidence" value="ECO:0007669"/>
    <property type="project" value="UniProtKB-SubCell"/>
</dbReference>
<evidence type="ECO:0000313" key="7">
    <source>
        <dbReference type="Proteomes" id="UP001054857"/>
    </source>
</evidence>
<accession>A0AAD3DJC7</accession>
<dbReference type="PANTHER" id="PTHR21213">
    <property type="entry name" value="GEO09665P1-RELATED"/>
    <property type="match status" value="1"/>
</dbReference>
<name>A0AAD3DJC7_9CHLO</name>
<evidence type="ECO:0000256" key="4">
    <source>
        <dbReference type="ARBA" id="ARBA00023242"/>
    </source>
</evidence>
<evidence type="ECO:0000256" key="5">
    <source>
        <dbReference type="SAM" id="MobiDB-lite"/>
    </source>
</evidence>
<organism evidence="6 7">
    <name type="scientific">Astrephomene gubernaculifera</name>
    <dbReference type="NCBI Taxonomy" id="47775"/>
    <lineage>
        <taxon>Eukaryota</taxon>
        <taxon>Viridiplantae</taxon>
        <taxon>Chlorophyta</taxon>
        <taxon>core chlorophytes</taxon>
        <taxon>Chlorophyceae</taxon>
        <taxon>CS clade</taxon>
        <taxon>Chlamydomonadales</taxon>
        <taxon>Astrephomenaceae</taxon>
        <taxon>Astrephomene</taxon>
    </lineage>
</organism>
<dbReference type="AlphaFoldDB" id="A0AAD3DJC7"/>
<comment type="subcellular location">
    <subcellularLocation>
        <location evidence="2">Cytoplasm</location>
    </subcellularLocation>
    <subcellularLocation>
        <location evidence="1">Nucleus</location>
    </subcellularLocation>
</comment>
<evidence type="ECO:0000313" key="6">
    <source>
        <dbReference type="EMBL" id="GFR42880.1"/>
    </source>
</evidence>
<evidence type="ECO:0000256" key="1">
    <source>
        <dbReference type="ARBA" id="ARBA00004123"/>
    </source>
</evidence>
<keyword evidence="4" id="KW-0539">Nucleus</keyword>
<dbReference type="InterPro" id="IPR045230">
    <property type="entry name" value="MBS1/2-like"/>
</dbReference>
<dbReference type="Proteomes" id="UP001054857">
    <property type="component" value="Unassembled WGS sequence"/>
</dbReference>
<feature type="region of interest" description="Disordered" evidence="5">
    <location>
        <begin position="58"/>
        <end position="77"/>
    </location>
</feature>
<comment type="caution">
    <text evidence="6">The sequence shown here is derived from an EMBL/GenBank/DDBJ whole genome shotgun (WGS) entry which is preliminary data.</text>
</comment>
<dbReference type="EMBL" id="BMAR01000004">
    <property type="protein sequence ID" value="GFR42880.1"/>
    <property type="molecule type" value="Genomic_DNA"/>
</dbReference>
<keyword evidence="7" id="KW-1185">Reference proteome</keyword>
<reference evidence="6 7" key="1">
    <citation type="journal article" date="2021" name="Sci. Rep.">
        <title>Genome sequencing of the multicellular alga Astrephomene provides insights into convergent evolution of germ-soma differentiation.</title>
        <authorList>
            <person name="Yamashita S."/>
            <person name="Yamamoto K."/>
            <person name="Matsuzaki R."/>
            <person name="Suzuki S."/>
            <person name="Yamaguchi H."/>
            <person name="Hirooka S."/>
            <person name="Minakuchi Y."/>
            <person name="Miyagishima S."/>
            <person name="Kawachi M."/>
            <person name="Toyoda A."/>
            <person name="Nozaki H."/>
        </authorList>
    </citation>
    <scope>NUCLEOTIDE SEQUENCE [LARGE SCALE GENOMIC DNA]</scope>
    <source>
        <strain evidence="6 7">NIES-4017</strain>
    </source>
</reference>
<dbReference type="PANTHER" id="PTHR21213:SF0">
    <property type="entry name" value="ZINC FINGER PROTEIN 706"/>
    <property type="match status" value="1"/>
</dbReference>
<protein>
    <submittedName>
        <fullName evidence="6">Uncharacterized protein</fullName>
    </submittedName>
</protein>